<dbReference type="RefSeq" id="WP_070364080.1">
    <property type="nucleotide sequence ID" value="NZ_CP016070.1"/>
</dbReference>
<evidence type="ECO:0000259" key="1">
    <source>
        <dbReference type="Pfam" id="PF01656"/>
    </source>
</evidence>
<dbReference type="InterPro" id="IPR002586">
    <property type="entry name" value="CobQ/CobB/MinD/ParA_Nub-bd_dom"/>
</dbReference>
<keyword evidence="2" id="KW-0131">Cell cycle</keyword>
<reference evidence="5" key="2">
    <citation type="submission" date="2016-08" db="EMBL/GenBank/DDBJ databases">
        <title>Discovery of first anaerobic lithoheterotrophic haloarchae widely represented in hypersaline habitats.</title>
        <authorList>
            <person name="Sorokin D.Y."/>
            <person name="Kublanov I.V."/>
            <person name="Roman P."/>
            <person name="Sinninghe Damste J.S."/>
            <person name="Golyshin P.N."/>
            <person name="Rojo D."/>
            <person name="Ciordia S."/>
            <person name="Mena Md.C."/>
            <person name="Ferrer M."/>
            <person name="Smedile F."/>
            <person name="Messina E."/>
            <person name="La Cono V."/>
            <person name="Yakimov M.M."/>
        </authorList>
    </citation>
    <scope>NUCLEOTIDE SEQUENCE [LARGE SCALE GENOMIC DNA]</scope>
    <source>
        <strain evidence="5">HSR6</strain>
    </source>
</reference>
<evidence type="ECO:0000313" key="2">
    <source>
        <dbReference type="EMBL" id="AOW79300.1"/>
    </source>
</evidence>
<reference evidence="3" key="3">
    <citation type="journal article" date="2017" name="ISME J.">
        <title>Discovery of anaerobic lithoheterotrophic haloarchaea, ubiquitous in hypersaline habitats.</title>
        <authorList>
            <person name="Sorokin D.Y."/>
            <person name="Messina E."/>
            <person name="Smedile F."/>
            <person name="Roman P."/>
            <person name="Damste J.S.S."/>
            <person name="Ciordia S."/>
            <person name="Mena M.C."/>
            <person name="Ferrer M."/>
            <person name="Golyshin P.N."/>
            <person name="Kublanov I.V."/>
            <person name="Samarov N.I."/>
            <person name="Toshchakov S.V."/>
            <person name="La Cono V."/>
            <person name="Yakimov M.M."/>
        </authorList>
    </citation>
    <scope>NUCLEOTIDE SEQUENCE</scope>
    <source>
        <strain evidence="3">HSR6</strain>
    </source>
</reference>
<dbReference type="GO" id="GO:0051782">
    <property type="term" value="P:negative regulation of cell division"/>
    <property type="evidence" value="ECO:0007669"/>
    <property type="project" value="TreeGrafter"/>
</dbReference>
<dbReference type="GO" id="GO:0009898">
    <property type="term" value="C:cytoplasmic side of plasma membrane"/>
    <property type="evidence" value="ECO:0007669"/>
    <property type="project" value="TreeGrafter"/>
</dbReference>
<dbReference type="InterPro" id="IPR027417">
    <property type="entry name" value="P-loop_NTPase"/>
</dbReference>
<dbReference type="GO" id="GO:0005524">
    <property type="term" value="F:ATP binding"/>
    <property type="evidence" value="ECO:0007669"/>
    <property type="project" value="TreeGrafter"/>
</dbReference>
<organism evidence="2 4">
    <name type="scientific">Halodesulfurarchaeum formicicum</name>
    <dbReference type="NCBI Taxonomy" id="1873524"/>
    <lineage>
        <taxon>Archaea</taxon>
        <taxon>Methanobacteriati</taxon>
        <taxon>Methanobacteriota</taxon>
        <taxon>Stenosarchaea group</taxon>
        <taxon>Halobacteria</taxon>
        <taxon>Halobacteriales</taxon>
        <taxon>Halobacteriaceae</taxon>
        <taxon>Halodesulfurarchaeum</taxon>
    </lineage>
</organism>
<protein>
    <submittedName>
        <fullName evidence="2">Cell division inhibitor MinD-like</fullName>
    </submittedName>
</protein>
<evidence type="ECO:0000313" key="4">
    <source>
        <dbReference type="Proteomes" id="UP000185608"/>
    </source>
</evidence>
<dbReference type="PANTHER" id="PTHR43384">
    <property type="entry name" value="SEPTUM SITE-DETERMINING PROTEIN MIND HOMOLOG, CHLOROPLASTIC-RELATED"/>
    <property type="match status" value="1"/>
</dbReference>
<accession>A0A1D8S1S3</accession>
<dbReference type="KEGG" id="halh:HTSR_0090"/>
<evidence type="ECO:0000313" key="5">
    <source>
        <dbReference type="Proteomes" id="UP000186165"/>
    </source>
</evidence>
<evidence type="ECO:0000313" key="3">
    <source>
        <dbReference type="EMBL" id="APE94565.1"/>
    </source>
</evidence>
<dbReference type="KEGG" id="hhsr:HSR6_0089"/>
<dbReference type="AlphaFoldDB" id="A0A1D8S1S3"/>
<keyword evidence="5" id="KW-1185">Reference proteome</keyword>
<dbReference type="EMBL" id="CP016804">
    <property type="protein sequence ID" value="APE94565.1"/>
    <property type="molecule type" value="Genomic_DNA"/>
</dbReference>
<dbReference type="GO" id="GO:0016887">
    <property type="term" value="F:ATP hydrolysis activity"/>
    <property type="evidence" value="ECO:0007669"/>
    <property type="project" value="TreeGrafter"/>
</dbReference>
<dbReference type="InterPro" id="IPR050625">
    <property type="entry name" value="ParA/MinD_ATPase"/>
</dbReference>
<dbReference type="Proteomes" id="UP000186165">
    <property type="component" value="Chromosome"/>
</dbReference>
<proteinExistence type="predicted"/>
<dbReference type="Proteomes" id="UP000185608">
    <property type="component" value="Chromosome"/>
</dbReference>
<dbReference type="GO" id="GO:0005829">
    <property type="term" value="C:cytosol"/>
    <property type="evidence" value="ECO:0007669"/>
    <property type="project" value="TreeGrafter"/>
</dbReference>
<gene>
    <name evidence="3" type="ORF">HSR6_0089</name>
    <name evidence="2" type="ORF">HTSR_0090</name>
</gene>
<dbReference type="EMBL" id="CP016070">
    <property type="protein sequence ID" value="AOW79300.1"/>
    <property type="molecule type" value="Genomic_DNA"/>
</dbReference>
<dbReference type="GeneID" id="30416616"/>
<dbReference type="GO" id="GO:0051301">
    <property type="term" value="P:cell division"/>
    <property type="evidence" value="ECO:0007669"/>
    <property type="project" value="UniProtKB-KW"/>
</dbReference>
<sequence>MIVTVCGGKGGVGTSTVALNLAAELDAVLVDADLGMADQPTDGGPTLFDVLAGRVDPLAAVRTEWAVGVLPAGRSLAGARSVEPKALASVLETLAETYEHVIVDAPAGFAADTALPIVAADCCVLVTTPDPATLADTVRTRSLARELGTDLGAIVLNRADRTRESVTETLGGPQFAVPETAAIHEAQAAGLPVSLHDDQNAGHFEPLAGHVRTLARDRRQTET</sequence>
<dbReference type="SUPFAM" id="SSF52540">
    <property type="entry name" value="P-loop containing nucleoside triphosphate hydrolases"/>
    <property type="match status" value="1"/>
</dbReference>
<feature type="domain" description="CobQ/CobB/MinD/ParA nucleotide binding" evidence="1">
    <location>
        <begin position="3"/>
        <end position="193"/>
    </location>
</feature>
<keyword evidence="2" id="KW-0132">Cell division</keyword>
<reference evidence="2 4" key="1">
    <citation type="submission" date="2016-06" db="EMBL/GenBank/DDBJ databases">
        <title>Discovery of anaerobic lithoheterotrophic haloarchaeon capable of sulfur respiration by hydrogen and formate.</title>
        <authorList>
            <person name="Sorokin D.Y."/>
            <person name="Kublanov I.V."/>
            <person name="Roman P."/>
            <person name="Sinninghe Damste J.S."/>
            <person name="Golyshin P.N."/>
            <person name="Rojo D."/>
            <person name="Ciordia S."/>
            <person name="Mena Md.C."/>
            <person name="Ferrer M."/>
            <person name="Smedile F."/>
            <person name="Messina E."/>
            <person name="La Cono V."/>
            <person name="Yakimov M.M."/>
        </authorList>
    </citation>
    <scope>NUCLEOTIDE SEQUENCE [LARGE SCALE GENOMIC DNA]</scope>
    <source>
        <strain evidence="2 4">HTSR1</strain>
    </source>
</reference>
<name>A0A1D8S1S3_9EURY</name>
<dbReference type="Gene3D" id="3.40.50.300">
    <property type="entry name" value="P-loop containing nucleotide triphosphate hydrolases"/>
    <property type="match status" value="1"/>
</dbReference>
<dbReference type="Pfam" id="PF01656">
    <property type="entry name" value="CbiA"/>
    <property type="match status" value="1"/>
</dbReference>
<dbReference type="OrthoDB" id="204933at2157"/>
<dbReference type="STRING" id="1873524.HSR6_0089"/>
<dbReference type="PANTHER" id="PTHR43384:SF10">
    <property type="entry name" value="ATPASE INVOLVED IN CHROMOSOME PARTITIONING, PARA_MIND FAMILY"/>
    <property type="match status" value="1"/>
</dbReference>
<accession>A0A1J1A9I6</accession>